<evidence type="ECO:0000313" key="3">
    <source>
        <dbReference type="Proteomes" id="UP000034406"/>
    </source>
</evidence>
<accession>A0A0G0JYZ1</accession>
<sequence length="231" mass="27244">MDFVEIGNKQFKLEIKRKFIRSIRLKIINSHRLSISCPHLTQNRTIHQFIQNHSLWITKNSAKIRPKIIFKNLKNLSILGQNYQLFISKTNKNSAIFNHTDKKIYLYSSSLSQSSLQKLIDKNLRPFALLLVNRELKSLSQQFGFKYQKVTVRNQKTRLGSCSSTGNLNFNWQIIFFPPDKFRHILLHELNHLAIKDHSRKFWSALQTYDPDTPTNKKWLKTQSSKLLIFS</sequence>
<comment type="caution">
    <text evidence="2">The sequence shown here is derived from an EMBL/GenBank/DDBJ whole genome shotgun (WGS) entry which is preliminary data.</text>
</comment>
<gene>
    <name evidence="2" type="ORF">US90_C0001G0062</name>
</gene>
<organism evidence="2 3">
    <name type="scientific">Candidatus Shapirobacteria bacterium GW2011_GWE2_38_30</name>
    <dbReference type="NCBI Taxonomy" id="1618490"/>
    <lineage>
        <taxon>Bacteria</taxon>
        <taxon>Candidatus Shapironibacteriota</taxon>
    </lineage>
</organism>
<proteinExistence type="predicted"/>
<dbReference type="PANTHER" id="PTHR30399:SF1">
    <property type="entry name" value="UTP PYROPHOSPHATASE"/>
    <property type="match status" value="1"/>
</dbReference>
<evidence type="ECO:0000313" key="2">
    <source>
        <dbReference type="EMBL" id="KKQ71732.1"/>
    </source>
</evidence>
<feature type="domain" description="YgjP-like metallopeptidase" evidence="1">
    <location>
        <begin position="21"/>
        <end position="222"/>
    </location>
</feature>
<reference evidence="2 3" key="1">
    <citation type="journal article" date="2015" name="Nature">
        <title>rRNA introns, odd ribosomes, and small enigmatic genomes across a large radiation of phyla.</title>
        <authorList>
            <person name="Brown C.T."/>
            <person name="Hug L.A."/>
            <person name="Thomas B.C."/>
            <person name="Sharon I."/>
            <person name="Castelle C.J."/>
            <person name="Singh A."/>
            <person name="Wilkins M.J."/>
            <person name="Williams K.H."/>
            <person name="Banfield J.F."/>
        </authorList>
    </citation>
    <scope>NUCLEOTIDE SEQUENCE [LARGE SCALE GENOMIC DNA]</scope>
</reference>
<evidence type="ECO:0000259" key="1">
    <source>
        <dbReference type="Pfam" id="PF01863"/>
    </source>
</evidence>
<dbReference type="Pfam" id="PF01863">
    <property type="entry name" value="YgjP-like"/>
    <property type="match status" value="1"/>
</dbReference>
<dbReference type="InterPro" id="IPR053136">
    <property type="entry name" value="UTP_pyrophosphatase-like"/>
</dbReference>
<dbReference type="Proteomes" id="UP000034406">
    <property type="component" value="Unassembled WGS sequence"/>
</dbReference>
<name>A0A0G0JYZ1_9BACT</name>
<dbReference type="Gene3D" id="3.30.2010.10">
    <property type="entry name" value="Metalloproteases ('zincins'), catalytic domain"/>
    <property type="match status" value="1"/>
</dbReference>
<dbReference type="CDD" id="cd07344">
    <property type="entry name" value="M48_yhfN_like"/>
    <property type="match status" value="1"/>
</dbReference>
<protein>
    <recommendedName>
        <fullName evidence="1">YgjP-like metallopeptidase domain-containing protein</fullName>
    </recommendedName>
</protein>
<dbReference type="STRING" id="1618490.US90_C0001G0062"/>
<dbReference type="InterPro" id="IPR002725">
    <property type="entry name" value="YgjP-like_metallopeptidase"/>
</dbReference>
<dbReference type="EMBL" id="LBUT01000001">
    <property type="protein sequence ID" value="KKQ71732.1"/>
    <property type="molecule type" value="Genomic_DNA"/>
</dbReference>
<dbReference type="AlphaFoldDB" id="A0A0G0JYZ1"/>
<dbReference type="PANTHER" id="PTHR30399">
    <property type="entry name" value="UNCHARACTERIZED PROTEIN YGJP"/>
    <property type="match status" value="1"/>
</dbReference>